<dbReference type="InterPro" id="IPR009057">
    <property type="entry name" value="Homeodomain-like_sf"/>
</dbReference>
<dbReference type="InterPro" id="IPR002347">
    <property type="entry name" value="SDR_fam"/>
</dbReference>
<evidence type="ECO:0000256" key="9">
    <source>
        <dbReference type="PROSITE-ProRule" id="PRU00335"/>
    </source>
</evidence>
<organism evidence="13 14">
    <name type="scientific">Mycobacterium kansasii</name>
    <dbReference type="NCBI Taxonomy" id="1768"/>
    <lineage>
        <taxon>Bacteria</taxon>
        <taxon>Bacillati</taxon>
        <taxon>Actinomycetota</taxon>
        <taxon>Actinomycetes</taxon>
        <taxon>Mycobacteriales</taxon>
        <taxon>Mycobacteriaceae</taxon>
        <taxon>Mycobacterium</taxon>
    </lineage>
</organism>
<evidence type="ECO:0000256" key="2">
    <source>
        <dbReference type="ARBA" id="ARBA00006484"/>
    </source>
</evidence>
<evidence type="ECO:0000256" key="1">
    <source>
        <dbReference type="ARBA" id="ARBA00004191"/>
    </source>
</evidence>
<dbReference type="InterPro" id="IPR050259">
    <property type="entry name" value="SDR"/>
</dbReference>
<evidence type="ECO:0000259" key="12">
    <source>
        <dbReference type="PROSITE" id="PS50977"/>
    </source>
</evidence>
<dbReference type="SUPFAM" id="SSF46689">
    <property type="entry name" value="Homeodomain-like"/>
    <property type="match status" value="1"/>
</dbReference>
<dbReference type="Gene3D" id="3.40.50.720">
    <property type="entry name" value="NAD(P)-binding Rossmann-like Domain"/>
    <property type="match status" value="1"/>
</dbReference>
<dbReference type="EMBL" id="AP023343">
    <property type="protein sequence ID" value="BCI90445.1"/>
    <property type="molecule type" value="Genomic_DNA"/>
</dbReference>
<evidence type="ECO:0000313" key="14">
    <source>
        <dbReference type="Proteomes" id="UP000516380"/>
    </source>
</evidence>
<dbReference type="Gene3D" id="1.10.357.10">
    <property type="entry name" value="Tetracycline Repressor, domain 2"/>
    <property type="match status" value="1"/>
</dbReference>
<name>A0A7G1IL35_MYCKA</name>
<dbReference type="Gene3D" id="1.10.10.60">
    <property type="entry name" value="Homeodomain-like"/>
    <property type="match status" value="1"/>
</dbReference>
<evidence type="ECO:0000256" key="8">
    <source>
        <dbReference type="ARBA" id="ARBA00047400"/>
    </source>
</evidence>
<dbReference type="SUPFAM" id="SSF51735">
    <property type="entry name" value="NAD(P)-binding Rossmann-fold domains"/>
    <property type="match status" value="1"/>
</dbReference>
<comment type="catalytic activity">
    <reaction evidence="8">
        <text>a (3R)-hydroxyacyl-[ACP] + NADP(+) = a 3-oxoacyl-[ACP] + NADPH + H(+)</text>
        <dbReference type="Rhea" id="RHEA:17397"/>
        <dbReference type="Rhea" id="RHEA-COMP:9916"/>
        <dbReference type="Rhea" id="RHEA-COMP:9945"/>
        <dbReference type="ChEBI" id="CHEBI:15378"/>
        <dbReference type="ChEBI" id="CHEBI:57783"/>
        <dbReference type="ChEBI" id="CHEBI:58349"/>
        <dbReference type="ChEBI" id="CHEBI:78776"/>
        <dbReference type="ChEBI" id="CHEBI:78827"/>
        <dbReference type="EC" id="1.1.1.100"/>
    </reaction>
    <physiologicalReaction direction="right-to-left" evidence="8">
        <dbReference type="Rhea" id="RHEA:17399"/>
    </physiologicalReaction>
</comment>
<keyword evidence="6" id="KW-0804">Transcription</keyword>
<keyword evidence="5 9" id="KW-0238">DNA-binding</keyword>
<evidence type="ECO:0000256" key="3">
    <source>
        <dbReference type="ARBA" id="ARBA00022512"/>
    </source>
</evidence>
<keyword evidence="3" id="KW-0964">Secreted</keyword>
<sequence length="495" mass="51914">MKADPSSLDKAPGAGRPRDPRIDSAILAATAELLVQIGYSNLSLAAVAERAGTTKSALYRRWSSKAELVHEAAFPAAPTALEAPAGDIAADVAMMLAATRDVFTTPVVRAALPGLVADMTADAELNARVMSRFTDLFVAVRARLREAVDRGEAHPDVDPDRLIELIGEPPCCGCCCARTKSSTTPGWIRPPRSWCTGDPVTRRLAGRSALVTGASRGLGRAIALALAAEGAAVAVAGRTEQVWDDRLPGTIGETVADIEAAGGRAIAVRADLTEHDDVARLVTQARDALGPITILVNNAAFTAPGRPPVPGAQPHAKPPRPTDGKPGWPGFLSIPLAAYRRHFEISVFAAYELMQLACPDMIAAGRGWVVNITSVASRLPGDGPYPDRSGGVLPGYGGAKAALEHLTQCAAFDLAGHNIAVNALAPSKPILTPGLAYYAREFADTAPSDEFARAAVELALVDAAVVTGRTIGHREVLDGSFRAFRRESGENSREQ</sequence>
<feature type="DNA-binding region" description="H-T-H motif" evidence="9">
    <location>
        <begin position="43"/>
        <end position="62"/>
    </location>
</feature>
<dbReference type="PRINTS" id="PR00080">
    <property type="entry name" value="SDRFAMILY"/>
</dbReference>
<evidence type="ECO:0000256" key="7">
    <source>
        <dbReference type="ARBA" id="ARBA00040781"/>
    </source>
</evidence>
<evidence type="ECO:0000256" key="5">
    <source>
        <dbReference type="ARBA" id="ARBA00023125"/>
    </source>
</evidence>
<dbReference type="InterPro" id="IPR036291">
    <property type="entry name" value="NAD(P)-bd_dom_sf"/>
</dbReference>
<comment type="similarity">
    <text evidence="2 10">Belongs to the short-chain dehydrogenases/reductases (SDR) family.</text>
</comment>
<evidence type="ECO:0000256" key="10">
    <source>
        <dbReference type="RuleBase" id="RU000363"/>
    </source>
</evidence>
<evidence type="ECO:0000256" key="4">
    <source>
        <dbReference type="ARBA" id="ARBA00023015"/>
    </source>
</evidence>
<protein>
    <recommendedName>
        <fullName evidence="7">3-oxoacyl-[acyl-carrier-protein] reductase MabA</fullName>
    </recommendedName>
</protein>
<proteinExistence type="inferred from homology"/>
<reference evidence="13 14" key="1">
    <citation type="submission" date="2020-07" db="EMBL/GenBank/DDBJ databases">
        <title>Mycobacterium kansasii (former subtype) with zoonotic potential isolated from diseased indoor pet cat, Japan.</title>
        <authorList>
            <person name="Fukano H."/>
            <person name="Terazono T."/>
            <person name="Hoshino Y."/>
        </authorList>
    </citation>
    <scope>NUCLEOTIDE SEQUENCE [LARGE SCALE GENOMIC DNA]</scope>
    <source>
        <strain evidence="13 14">Kuro-I</strain>
    </source>
</reference>
<dbReference type="Pfam" id="PF00106">
    <property type="entry name" value="adh_short"/>
    <property type="match status" value="1"/>
</dbReference>
<keyword evidence="14" id="KW-1185">Reference proteome</keyword>
<keyword evidence="4" id="KW-0805">Transcription regulation</keyword>
<dbReference type="Proteomes" id="UP000516380">
    <property type="component" value="Chromosome"/>
</dbReference>
<dbReference type="InterPro" id="IPR011075">
    <property type="entry name" value="TetR_C"/>
</dbReference>
<dbReference type="Pfam" id="PF00440">
    <property type="entry name" value="TetR_N"/>
    <property type="match status" value="1"/>
</dbReference>
<dbReference type="GO" id="GO:0004316">
    <property type="term" value="F:3-oxoacyl-[acyl-carrier-protein] reductase (NADPH) activity"/>
    <property type="evidence" value="ECO:0007669"/>
    <property type="project" value="UniProtKB-EC"/>
</dbReference>
<dbReference type="PRINTS" id="PR00081">
    <property type="entry name" value="GDHRDH"/>
</dbReference>
<dbReference type="GO" id="GO:0003677">
    <property type="term" value="F:DNA binding"/>
    <property type="evidence" value="ECO:0007669"/>
    <property type="project" value="UniProtKB-UniRule"/>
</dbReference>
<evidence type="ECO:0000256" key="11">
    <source>
        <dbReference type="SAM" id="MobiDB-lite"/>
    </source>
</evidence>
<dbReference type="PROSITE" id="PS50977">
    <property type="entry name" value="HTH_TETR_2"/>
    <property type="match status" value="1"/>
</dbReference>
<dbReference type="PANTHER" id="PTHR42879:SF2">
    <property type="entry name" value="3-OXOACYL-[ACYL-CARRIER-PROTEIN] REDUCTASE FABG"/>
    <property type="match status" value="1"/>
</dbReference>
<evidence type="ECO:0000256" key="6">
    <source>
        <dbReference type="ARBA" id="ARBA00023163"/>
    </source>
</evidence>
<dbReference type="PANTHER" id="PTHR42879">
    <property type="entry name" value="3-OXOACYL-(ACYL-CARRIER-PROTEIN) REDUCTASE"/>
    <property type="match status" value="1"/>
</dbReference>
<accession>A0A7G1IL35</accession>
<evidence type="ECO:0000313" key="13">
    <source>
        <dbReference type="EMBL" id="BCI90445.1"/>
    </source>
</evidence>
<comment type="subcellular location">
    <subcellularLocation>
        <location evidence="1">Secreted</location>
        <location evidence="1">Cell wall</location>
    </subcellularLocation>
</comment>
<feature type="region of interest" description="Disordered" evidence="11">
    <location>
        <begin position="305"/>
        <end position="327"/>
    </location>
</feature>
<dbReference type="AlphaFoldDB" id="A0A7G1IL35"/>
<dbReference type="Pfam" id="PF16859">
    <property type="entry name" value="TetR_C_11"/>
    <property type="match status" value="1"/>
</dbReference>
<dbReference type="SUPFAM" id="SSF48498">
    <property type="entry name" value="Tetracyclin repressor-like, C-terminal domain"/>
    <property type="match status" value="1"/>
</dbReference>
<dbReference type="InterPro" id="IPR036271">
    <property type="entry name" value="Tet_transcr_reg_TetR-rel_C_sf"/>
</dbReference>
<feature type="domain" description="HTH tetR-type" evidence="12">
    <location>
        <begin position="20"/>
        <end position="80"/>
    </location>
</feature>
<keyword evidence="3" id="KW-0134">Cell wall</keyword>
<dbReference type="PRINTS" id="PR00455">
    <property type="entry name" value="HTHTETR"/>
</dbReference>
<dbReference type="InterPro" id="IPR001647">
    <property type="entry name" value="HTH_TetR"/>
</dbReference>
<gene>
    <name evidence="13" type="ORF">NIIDMKKI_56510</name>
</gene>